<dbReference type="GO" id="GO:0005886">
    <property type="term" value="C:plasma membrane"/>
    <property type="evidence" value="ECO:0007669"/>
    <property type="project" value="TreeGrafter"/>
</dbReference>
<feature type="domain" description="SHOCT" evidence="2">
    <location>
        <begin position="132"/>
        <end position="159"/>
    </location>
</feature>
<evidence type="ECO:0000259" key="2">
    <source>
        <dbReference type="Pfam" id="PF09851"/>
    </source>
</evidence>
<sequence length="159" mass="18125">MQPNNGFDWFLLAIKRYAEFQGRSRRREFWYFMLFHTIVSTFVSAISVGIGNRLPSGILSLALIFPYFAVCVRRLHDTNRSGWWTLLPIANIIFWAQDSDPSANRFGRCPKPASEFVGNASMGRATGFDNLEQIEKLAVLRDKGVLTEAEFQMKKAALL</sequence>
<proteinExistence type="predicted"/>
<dbReference type="InterPro" id="IPR008523">
    <property type="entry name" value="DUF805"/>
</dbReference>
<dbReference type="InterPro" id="IPR018649">
    <property type="entry name" value="SHOCT"/>
</dbReference>
<comment type="caution">
    <text evidence="3">The sequence shown here is derived from an EMBL/GenBank/DDBJ whole genome shotgun (WGS) entry which is preliminary data.</text>
</comment>
<dbReference type="PANTHER" id="PTHR34980">
    <property type="entry name" value="INNER MEMBRANE PROTEIN-RELATED-RELATED"/>
    <property type="match status" value="1"/>
</dbReference>
<dbReference type="RefSeq" id="WP_227308985.1">
    <property type="nucleotide sequence ID" value="NZ_JAESVA010000007.1"/>
</dbReference>
<keyword evidence="1" id="KW-0472">Membrane</keyword>
<keyword evidence="1" id="KW-1133">Transmembrane helix</keyword>
<evidence type="ECO:0000313" key="3">
    <source>
        <dbReference type="EMBL" id="MCB8882321.1"/>
    </source>
</evidence>
<protein>
    <submittedName>
        <fullName evidence="3">DUF805 domain-containing protein</fullName>
    </submittedName>
</protein>
<evidence type="ECO:0000256" key="1">
    <source>
        <dbReference type="SAM" id="Phobius"/>
    </source>
</evidence>
<dbReference type="AlphaFoldDB" id="A0A963Z4E2"/>
<dbReference type="Pfam" id="PF09851">
    <property type="entry name" value="SHOCT"/>
    <property type="match status" value="1"/>
</dbReference>
<feature type="transmembrane region" description="Helical" evidence="1">
    <location>
        <begin position="29"/>
        <end position="48"/>
    </location>
</feature>
<keyword evidence="1" id="KW-0812">Transmembrane</keyword>
<evidence type="ECO:0000313" key="4">
    <source>
        <dbReference type="Proteomes" id="UP000721844"/>
    </source>
</evidence>
<dbReference type="EMBL" id="JAESVA010000007">
    <property type="protein sequence ID" value="MCB8882321.1"/>
    <property type="molecule type" value="Genomic_DNA"/>
</dbReference>
<dbReference type="Proteomes" id="UP000721844">
    <property type="component" value="Unassembled WGS sequence"/>
</dbReference>
<feature type="transmembrane region" description="Helical" evidence="1">
    <location>
        <begin position="54"/>
        <end position="72"/>
    </location>
</feature>
<keyword evidence="4" id="KW-1185">Reference proteome</keyword>
<gene>
    <name evidence="3" type="ORF">ACELLULO517_18885</name>
</gene>
<reference evidence="3 4" key="1">
    <citation type="journal article" date="2021" name="Microorganisms">
        <title>Acidisoma silvae sp. nov. and Acidisomacellulosilytica sp. nov., Two Acidophilic Bacteria Isolated from Decaying Wood, Hydrolyzing Cellulose and Producing Poly-3-hydroxybutyrate.</title>
        <authorList>
            <person name="Mieszkin S."/>
            <person name="Pouder E."/>
            <person name="Uroz S."/>
            <person name="Simon-Colin C."/>
            <person name="Alain K."/>
        </authorList>
    </citation>
    <scope>NUCLEOTIDE SEQUENCE [LARGE SCALE GENOMIC DNA]</scope>
    <source>
        <strain evidence="3 4">HW T5.17</strain>
    </source>
</reference>
<organism evidence="3 4">
    <name type="scientific">Acidisoma cellulosilyticum</name>
    <dbReference type="NCBI Taxonomy" id="2802395"/>
    <lineage>
        <taxon>Bacteria</taxon>
        <taxon>Pseudomonadati</taxon>
        <taxon>Pseudomonadota</taxon>
        <taxon>Alphaproteobacteria</taxon>
        <taxon>Acetobacterales</taxon>
        <taxon>Acidocellaceae</taxon>
        <taxon>Acidisoma</taxon>
    </lineage>
</organism>
<name>A0A963Z4E2_9PROT</name>
<accession>A0A963Z4E2</accession>
<dbReference type="Pfam" id="PF05656">
    <property type="entry name" value="DUF805"/>
    <property type="match status" value="1"/>
</dbReference>
<dbReference type="PANTHER" id="PTHR34980:SF2">
    <property type="entry name" value="INNER MEMBRANE PROTEIN YHAH-RELATED"/>
    <property type="match status" value="1"/>
</dbReference>